<dbReference type="Gene3D" id="1.10.30.50">
    <property type="match status" value="1"/>
</dbReference>
<dbReference type="Pfam" id="PF14239">
    <property type="entry name" value="RRXRR"/>
    <property type="match status" value="1"/>
</dbReference>
<comment type="caution">
    <text evidence="2">The sequence shown here is derived from an EMBL/GenBank/DDBJ whole genome shotgun (WGS) entry which is preliminary data.</text>
</comment>
<feature type="domain" description="HNH nuclease" evidence="1">
    <location>
        <begin position="180"/>
        <end position="237"/>
    </location>
</feature>
<evidence type="ECO:0000313" key="2">
    <source>
        <dbReference type="EMBL" id="MBE9213291.1"/>
    </source>
</evidence>
<reference evidence="2" key="1">
    <citation type="submission" date="2020-10" db="EMBL/GenBank/DDBJ databases">
        <authorList>
            <person name="Castelo-Branco R."/>
            <person name="Eusebio N."/>
            <person name="Adriana R."/>
            <person name="Vieira A."/>
            <person name="Brugerolle De Fraissinette N."/>
            <person name="Rezende De Castro R."/>
            <person name="Schneider M.P."/>
            <person name="Vasconcelos V."/>
            <person name="Leao P.N."/>
        </authorList>
    </citation>
    <scope>NUCLEOTIDE SEQUENCE</scope>
    <source>
        <strain evidence="2">LEGE 06105</strain>
    </source>
</reference>
<evidence type="ECO:0000313" key="3">
    <source>
        <dbReference type="Proteomes" id="UP000620559"/>
    </source>
</evidence>
<dbReference type="NCBIfam" id="NF040563">
    <property type="entry name" value="guided_IscB"/>
    <property type="match status" value="1"/>
</dbReference>
<dbReference type="GO" id="GO:0008270">
    <property type="term" value="F:zinc ion binding"/>
    <property type="evidence" value="ECO:0007669"/>
    <property type="project" value="InterPro"/>
</dbReference>
<organism evidence="2 3">
    <name type="scientific">Plectonema cf. radiosum LEGE 06105</name>
    <dbReference type="NCBI Taxonomy" id="945769"/>
    <lineage>
        <taxon>Bacteria</taxon>
        <taxon>Bacillati</taxon>
        <taxon>Cyanobacteriota</taxon>
        <taxon>Cyanophyceae</taxon>
        <taxon>Oscillatoriophycideae</taxon>
        <taxon>Oscillatoriales</taxon>
        <taxon>Microcoleaceae</taxon>
        <taxon>Plectonema</taxon>
    </lineage>
</organism>
<dbReference type="GO" id="GO:0004519">
    <property type="term" value="F:endonuclease activity"/>
    <property type="evidence" value="ECO:0007669"/>
    <property type="project" value="UniProtKB-KW"/>
</dbReference>
<dbReference type="CDD" id="cd00085">
    <property type="entry name" value="HNHc"/>
    <property type="match status" value="1"/>
</dbReference>
<dbReference type="RefSeq" id="WP_193920063.1">
    <property type="nucleotide sequence ID" value="NZ_JADEWL010000029.1"/>
</dbReference>
<dbReference type="SMART" id="SM00507">
    <property type="entry name" value="HNHc"/>
    <property type="match status" value="1"/>
</dbReference>
<keyword evidence="2" id="KW-0255">Endonuclease</keyword>
<dbReference type="AlphaFoldDB" id="A0A8J7EZV6"/>
<name>A0A8J7EZV6_9CYAN</name>
<sequence>MKALVINKHGQPLMPTTPRKARILLQSGKAKIVGRDPFTIQLIYGSSGYKQPISLGIDAGYKHVGFSAVNEKEELMGGEIELLDGVSERITEKQKYRRTRRNRLRHRAKRFDNRKCKKGWLARSIQHKLDAHLRFVERVKSRLPITKITVETAKFDIQKIKNPDIQGEEYQQGEQLGYRNLTNYIRHRDGYKCQNPDCKNKSADKVLQVHHIGYWQNPPDRSNRPSNLITLCDKCHSSPNHKKGKILHGWQPKVKSFKAETFMSTIYKRILEELGAEQAFGYETDLKRLVLKLEKTHHNDAFIIAGGETQRIIEPLMIEQIRRHKRSMEQFYDAKYIDKRTGEKVSGSILNSGRRTRNKNLNGENLRVYRGLKVSRGQRRIKRQRYRYNPNDYVMFENSVYRVVGMQNLGTGVKLANYPGVANKVVNVNKVHPIRKRSGLCVRA</sequence>
<dbReference type="InterPro" id="IPR002711">
    <property type="entry name" value="HNH"/>
</dbReference>
<dbReference type="InterPro" id="IPR025938">
    <property type="entry name" value="RRXRR_dom"/>
</dbReference>
<dbReference type="InterPro" id="IPR047693">
    <property type="entry name" value="RNA-guided_IscB-like"/>
</dbReference>
<dbReference type="GO" id="GO:0003676">
    <property type="term" value="F:nucleic acid binding"/>
    <property type="evidence" value="ECO:0007669"/>
    <property type="project" value="InterPro"/>
</dbReference>
<keyword evidence="2" id="KW-0378">Hydrolase</keyword>
<protein>
    <submittedName>
        <fullName evidence="2">HNH endonuclease</fullName>
    </submittedName>
</protein>
<proteinExistence type="predicted"/>
<evidence type="ECO:0000259" key="1">
    <source>
        <dbReference type="SMART" id="SM00507"/>
    </source>
</evidence>
<dbReference type="EMBL" id="JADEWL010000029">
    <property type="protein sequence ID" value="MBE9213291.1"/>
    <property type="molecule type" value="Genomic_DNA"/>
</dbReference>
<keyword evidence="2" id="KW-0540">Nuclease</keyword>
<gene>
    <name evidence="2" type="ORF">IQ247_11520</name>
</gene>
<dbReference type="InterPro" id="IPR003615">
    <property type="entry name" value="HNH_nuc"/>
</dbReference>
<accession>A0A8J7EZV6</accession>
<dbReference type="Proteomes" id="UP000620559">
    <property type="component" value="Unassembled WGS sequence"/>
</dbReference>
<dbReference type="Pfam" id="PF01844">
    <property type="entry name" value="HNH"/>
    <property type="match status" value="1"/>
</dbReference>
<keyword evidence="3" id="KW-1185">Reference proteome</keyword>